<dbReference type="OrthoDB" id="9785995at2"/>
<dbReference type="AlphaFoldDB" id="A0A3N0C240"/>
<keyword evidence="7" id="KW-0687">Ribonucleoprotein</keyword>
<dbReference type="Gene3D" id="3.40.50.150">
    <property type="entry name" value="Vaccinia Virus protein VP39"/>
    <property type="match status" value="1"/>
</dbReference>
<feature type="binding site" evidence="6">
    <location>
        <position position="214"/>
    </location>
    <ligand>
        <name>S-adenosyl-L-methionine</name>
        <dbReference type="ChEBI" id="CHEBI:59789"/>
    </ligand>
</feature>
<gene>
    <name evidence="6" type="primary">prmA</name>
    <name evidence="7" type="ORF">D7004_00930</name>
</gene>
<feature type="binding site" evidence="6">
    <location>
        <position position="129"/>
    </location>
    <ligand>
        <name>S-adenosyl-L-methionine</name>
        <dbReference type="ChEBI" id="CHEBI:59789"/>
    </ligand>
</feature>
<dbReference type="RefSeq" id="WP_123203997.1">
    <property type="nucleotide sequence ID" value="NZ_RBEE01000002.1"/>
</dbReference>
<dbReference type="Proteomes" id="UP000274046">
    <property type="component" value="Unassembled WGS sequence"/>
</dbReference>
<dbReference type="InterPro" id="IPR029063">
    <property type="entry name" value="SAM-dependent_MTases_sf"/>
</dbReference>
<dbReference type="PIRSF" id="PIRSF000401">
    <property type="entry name" value="RPL11_MTase"/>
    <property type="match status" value="1"/>
</dbReference>
<evidence type="ECO:0000256" key="6">
    <source>
        <dbReference type="HAMAP-Rule" id="MF_00735"/>
    </source>
</evidence>
<keyword evidence="7" id="KW-0689">Ribosomal protein</keyword>
<dbReference type="EC" id="2.1.1.-" evidence="6"/>
<evidence type="ECO:0000256" key="4">
    <source>
        <dbReference type="ARBA" id="ARBA00022679"/>
    </source>
</evidence>
<dbReference type="PANTHER" id="PTHR43648">
    <property type="entry name" value="ELECTRON TRANSFER FLAVOPROTEIN BETA SUBUNIT LYSINE METHYLTRANSFERASE"/>
    <property type="match status" value="1"/>
</dbReference>
<dbReference type="GO" id="GO:0005840">
    <property type="term" value="C:ribosome"/>
    <property type="evidence" value="ECO:0007669"/>
    <property type="project" value="UniProtKB-KW"/>
</dbReference>
<dbReference type="Pfam" id="PF06325">
    <property type="entry name" value="PrmA"/>
    <property type="match status" value="1"/>
</dbReference>
<proteinExistence type="inferred from homology"/>
<dbReference type="GO" id="GO:0032259">
    <property type="term" value="P:methylation"/>
    <property type="evidence" value="ECO:0007669"/>
    <property type="project" value="UniProtKB-KW"/>
</dbReference>
<dbReference type="InterPro" id="IPR004498">
    <property type="entry name" value="Ribosomal_PrmA_MeTrfase"/>
</dbReference>
<sequence>MQYIKAIFKFEAIEDYQQDLLISDLADLGFDTFEDSENGFTAFVIKENFDEQSLISLLKNNEGDFKADYTLSDVADENWNAEWEKNFSPLIIDDICYVRATFHQPQPSYPYEIIIDPKMAFGTGHHQTTTMMMQYILAADVKGKSVLDMGCGTGILAILAAKLGAKSLMAIDYDDICYESTIENANLNQVENLSALCGSKEVIPDELYDIILANINRNILLDQISRYAEVLKPNGKIFFSGFYLDPDLGMITAECAKYGIKYIDHKQNADWVAAQFEKKMIEL</sequence>
<accession>A0A3N0C240</accession>
<keyword evidence="2 6" id="KW-0963">Cytoplasm</keyword>
<feature type="binding site" evidence="6">
    <location>
        <position position="172"/>
    </location>
    <ligand>
        <name>S-adenosyl-L-methionine</name>
        <dbReference type="ChEBI" id="CHEBI:59789"/>
    </ligand>
</feature>
<dbReference type="EMBL" id="RBEE01000002">
    <property type="protein sequence ID" value="RNL56484.1"/>
    <property type="molecule type" value="Genomic_DNA"/>
</dbReference>
<evidence type="ECO:0000313" key="7">
    <source>
        <dbReference type="EMBL" id="RNL56484.1"/>
    </source>
</evidence>
<dbReference type="GO" id="GO:0008276">
    <property type="term" value="F:protein methyltransferase activity"/>
    <property type="evidence" value="ECO:0007669"/>
    <property type="project" value="UniProtKB-UniRule"/>
</dbReference>
<evidence type="ECO:0000256" key="3">
    <source>
        <dbReference type="ARBA" id="ARBA00022603"/>
    </source>
</evidence>
<comment type="subcellular location">
    <subcellularLocation>
        <location evidence="6">Cytoplasm</location>
    </subcellularLocation>
</comment>
<reference evidence="7 8" key="1">
    <citation type="submission" date="2018-10" db="EMBL/GenBank/DDBJ databases">
        <title>Genome sequencing of Pedobacter jejuensis TNB23.</title>
        <authorList>
            <person name="Cho Y.-J."/>
            <person name="Cho A."/>
            <person name="Kim O.-S."/>
        </authorList>
    </citation>
    <scope>NUCLEOTIDE SEQUENCE [LARGE SCALE GENOMIC DNA]</scope>
    <source>
        <strain evidence="7 8">TNB23</strain>
    </source>
</reference>
<evidence type="ECO:0000256" key="5">
    <source>
        <dbReference type="ARBA" id="ARBA00022691"/>
    </source>
</evidence>
<comment type="catalytic activity">
    <reaction evidence="6">
        <text>L-lysyl-[protein] + 3 S-adenosyl-L-methionine = N(6),N(6),N(6)-trimethyl-L-lysyl-[protein] + 3 S-adenosyl-L-homocysteine + 3 H(+)</text>
        <dbReference type="Rhea" id="RHEA:54192"/>
        <dbReference type="Rhea" id="RHEA-COMP:9752"/>
        <dbReference type="Rhea" id="RHEA-COMP:13826"/>
        <dbReference type="ChEBI" id="CHEBI:15378"/>
        <dbReference type="ChEBI" id="CHEBI:29969"/>
        <dbReference type="ChEBI" id="CHEBI:57856"/>
        <dbReference type="ChEBI" id="CHEBI:59789"/>
        <dbReference type="ChEBI" id="CHEBI:61961"/>
    </reaction>
</comment>
<dbReference type="CDD" id="cd02440">
    <property type="entry name" value="AdoMet_MTases"/>
    <property type="match status" value="1"/>
</dbReference>
<evidence type="ECO:0000256" key="2">
    <source>
        <dbReference type="ARBA" id="ARBA00022490"/>
    </source>
</evidence>
<comment type="function">
    <text evidence="6">Methylates ribosomal protein L11.</text>
</comment>
<dbReference type="PANTHER" id="PTHR43648:SF1">
    <property type="entry name" value="ELECTRON TRANSFER FLAVOPROTEIN BETA SUBUNIT LYSINE METHYLTRANSFERASE"/>
    <property type="match status" value="1"/>
</dbReference>
<dbReference type="GO" id="GO:0005737">
    <property type="term" value="C:cytoplasm"/>
    <property type="evidence" value="ECO:0007669"/>
    <property type="project" value="UniProtKB-SubCell"/>
</dbReference>
<comment type="similarity">
    <text evidence="1 6">Belongs to the methyltransferase superfamily. PrmA family.</text>
</comment>
<protein>
    <recommendedName>
        <fullName evidence="6">Ribosomal protein L11 methyltransferase</fullName>
        <shortName evidence="6">L11 Mtase</shortName>
        <ecNumber evidence="6">2.1.1.-</ecNumber>
    </recommendedName>
</protein>
<keyword evidence="3 6" id="KW-0489">Methyltransferase</keyword>
<comment type="caution">
    <text evidence="7">The sequence shown here is derived from an EMBL/GenBank/DDBJ whole genome shotgun (WGS) entry which is preliminary data.</text>
</comment>
<keyword evidence="5 6" id="KW-0949">S-adenosyl-L-methionine</keyword>
<feature type="binding site" evidence="6">
    <location>
        <position position="150"/>
    </location>
    <ligand>
        <name>S-adenosyl-L-methionine</name>
        <dbReference type="ChEBI" id="CHEBI:59789"/>
    </ligand>
</feature>
<keyword evidence="8" id="KW-1185">Reference proteome</keyword>
<keyword evidence="4 6" id="KW-0808">Transferase</keyword>
<dbReference type="SUPFAM" id="SSF53335">
    <property type="entry name" value="S-adenosyl-L-methionine-dependent methyltransferases"/>
    <property type="match status" value="1"/>
</dbReference>
<evidence type="ECO:0000313" key="8">
    <source>
        <dbReference type="Proteomes" id="UP000274046"/>
    </source>
</evidence>
<dbReference type="InterPro" id="IPR050078">
    <property type="entry name" value="Ribosomal_L11_MeTrfase_PrmA"/>
</dbReference>
<dbReference type="NCBIfam" id="NF001785">
    <property type="entry name" value="PRK00517.2-2"/>
    <property type="match status" value="1"/>
</dbReference>
<organism evidence="7 8">
    <name type="scientific">Pedobacter jejuensis</name>
    <dbReference type="NCBI Taxonomy" id="1268550"/>
    <lineage>
        <taxon>Bacteria</taxon>
        <taxon>Pseudomonadati</taxon>
        <taxon>Bacteroidota</taxon>
        <taxon>Sphingobacteriia</taxon>
        <taxon>Sphingobacteriales</taxon>
        <taxon>Sphingobacteriaceae</taxon>
        <taxon>Pedobacter</taxon>
    </lineage>
</organism>
<name>A0A3N0C240_9SPHI</name>
<evidence type="ECO:0000256" key="1">
    <source>
        <dbReference type="ARBA" id="ARBA00009741"/>
    </source>
</evidence>
<dbReference type="HAMAP" id="MF_00735">
    <property type="entry name" value="Methyltr_PrmA"/>
    <property type="match status" value="1"/>
</dbReference>